<reference evidence="2 4" key="1">
    <citation type="journal article" date="2014" name="BMC Genomics">
        <title>Genome sequence of Anopheles sinensis provides insight into genetics basis of mosquito competence for malaria parasites.</title>
        <authorList>
            <person name="Zhou D."/>
            <person name="Zhang D."/>
            <person name="Ding G."/>
            <person name="Shi L."/>
            <person name="Hou Q."/>
            <person name="Ye Y."/>
            <person name="Xu Y."/>
            <person name="Zhou H."/>
            <person name="Xiong C."/>
            <person name="Li S."/>
            <person name="Yu J."/>
            <person name="Hong S."/>
            <person name="Yu X."/>
            <person name="Zou P."/>
            <person name="Chen C."/>
            <person name="Chang X."/>
            <person name="Wang W."/>
            <person name="Lv Y."/>
            <person name="Sun Y."/>
            <person name="Ma L."/>
            <person name="Shen B."/>
            <person name="Zhu C."/>
        </authorList>
    </citation>
    <scope>NUCLEOTIDE SEQUENCE [LARGE SCALE GENOMIC DNA]</scope>
</reference>
<feature type="region of interest" description="Disordered" evidence="1">
    <location>
        <begin position="127"/>
        <end position="190"/>
    </location>
</feature>
<evidence type="ECO:0000313" key="2">
    <source>
        <dbReference type="EMBL" id="KFB52857.1"/>
    </source>
</evidence>
<proteinExistence type="predicted"/>
<dbReference type="VEuPathDB" id="VectorBase:ASIC021167"/>
<sequence length="190" mass="20654">MEHRSPSGREPAFGLRWLRQSYERIPLPIPTGAPESFAPESDSLRTVAFFGAIHFSSPPPQPTPHHAHLLSWELGWAIIFQKLHSRVNIHQDGEIFNRFDGDDDDNNDGDDGHPELIGNAGAKQPEPHFLPPNGNGGAVTVRHGQRAHATAKAETKIGKVSSSSSSPVSFEAGPTKGWPGVWGPATFAQY</sequence>
<evidence type="ECO:0000313" key="4">
    <source>
        <dbReference type="Proteomes" id="UP000030765"/>
    </source>
</evidence>
<accession>A0A084WRL3</accession>
<organism evidence="2">
    <name type="scientific">Anopheles sinensis</name>
    <name type="common">Mosquito</name>
    <dbReference type="NCBI Taxonomy" id="74873"/>
    <lineage>
        <taxon>Eukaryota</taxon>
        <taxon>Metazoa</taxon>
        <taxon>Ecdysozoa</taxon>
        <taxon>Arthropoda</taxon>
        <taxon>Hexapoda</taxon>
        <taxon>Insecta</taxon>
        <taxon>Pterygota</taxon>
        <taxon>Neoptera</taxon>
        <taxon>Endopterygota</taxon>
        <taxon>Diptera</taxon>
        <taxon>Nematocera</taxon>
        <taxon>Culicoidea</taxon>
        <taxon>Culicidae</taxon>
        <taxon>Anophelinae</taxon>
        <taxon>Anopheles</taxon>
    </lineage>
</organism>
<reference evidence="3" key="2">
    <citation type="submission" date="2020-05" db="UniProtKB">
        <authorList>
            <consortium name="EnsemblMetazoa"/>
        </authorList>
    </citation>
    <scope>IDENTIFICATION</scope>
</reference>
<dbReference type="Proteomes" id="UP000030765">
    <property type="component" value="Unassembled WGS sequence"/>
</dbReference>
<name>A0A084WRL3_ANOSI</name>
<gene>
    <name evidence="2" type="ORF">ZHAS_00021167</name>
</gene>
<dbReference type="EMBL" id="KE525407">
    <property type="protein sequence ID" value="KFB52857.1"/>
    <property type="molecule type" value="Genomic_DNA"/>
</dbReference>
<dbReference type="AlphaFoldDB" id="A0A084WRL3"/>
<feature type="compositionally biased region" description="Low complexity" evidence="1">
    <location>
        <begin position="160"/>
        <end position="169"/>
    </location>
</feature>
<dbReference type="EnsemblMetazoa" id="ASIC021167-RA">
    <property type="protein sequence ID" value="ASIC021167-PA"/>
    <property type="gene ID" value="ASIC021167"/>
</dbReference>
<protein>
    <submittedName>
        <fullName evidence="2 3">Uncharacterized protein</fullName>
    </submittedName>
</protein>
<keyword evidence="4" id="KW-1185">Reference proteome</keyword>
<dbReference type="EMBL" id="ATLV01026165">
    <property type="status" value="NOT_ANNOTATED_CDS"/>
    <property type="molecule type" value="Genomic_DNA"/>
</dbReference>
<evidence type="ECO:0000313" key="3">
    <source>
        <dbReference type="EnsemblMetazoa" id="ASIC021167-PA"/>
    </source>
</evidence>
<evidence type="ECO:0000256" key="1">
    <source>
        <dbReference type="SAM" id="MobiDB-lite"/>
    </source>
</evidence>